<dbReference type="STRING" id="1379270.GEMMAAP_17870"/>
<organism evidence="1 2">
    <name type="scientific">Gemmatimonas phototrophica</name>
    <dbReference type="NCBI Taxonomy" id="1379270"/>
    <lineage>
        <taxon>Bacteria</taxon>
        <taxon>Pseudomonadati</taxon>
        <taxon>Gemmatimonadota</taxon>
        <taxon>Gemmatimonadia</taxon>
        <taxon>Gemmatimonadales</taxon>
        <taxon>Gemmatimonadaceae</taxon>
        <taxon>Gemmatimonas</taxon>
    </lineage>
</organism>
<gene>
    <name evidence="1" type="ORF">GEMMAAP_17870</name>
</gene>
<evidence type="ECO:0000313" key="2">
    <source>
        <dbReference type="Proteomes" id="UP000076404"/>
    </source>
</evidence>
<dbReference type="SUPFAM" id="SSF52540">
    <property type="entry name" value="P-loop containing nucleoside triphosphate hydrolases"/>
    <property type="match status" value="1"/>
</dbReference>
<evidence type="ECO:0008006" key="3">
    <source>
        <dbReference type="Google" id="ProtNLM"/>
    </source>
</evidence>
<protein>
    <recommendedName>
        <fullName evidence="3">NadR/Ttd14 AAA domain-containing protein</fullName>
    </recommendedName>
</protein>
<accession>A0A143BM49</accession>
<dbReference type="Gene3D" id="3.40.50.300">
    <property type="entry name" value="P-loop containing nucleotide triphosphate hydrolases"/>
    <property type="match status" value="1"/>
</dbReference>
<dbReference type="AlphaFoldDB" id="A0A143BM49"/>
<dbReference type="Proteomes" id="UP000076404">
    <property type="component" value="Chromosome"/>
</dbReference>
<dbReference type="RefSeq" id="WP_026848113.1">
    <property type="nucleotide sequence ID" value="NZ_CP011454.1"/>
</dbReference>
<keyword evidence="2" id="KW-1185">Reference proteome</keyword>
<dbReference type="KEGG" id="gph:GEMMAAP_17870"/>
<sequence>MRVAIVGGPGIGKSTLVRQLGDLYRNGSYGEGEQGVWDPRVLADIEAGRNPVGVTAYFARLYDANYRHAATHDESGAVVLIEGAQITLEAHIAEYPAETHEALRGVVTMGAHWQPNRTIVLTSGTNTIEKHIRLRRRPHEEVERMVERFRLIDVEFRRLAPFYPGTVVVERDGLEFHTRDGLLAVIKVAGLPPFPEIPYEQLD</sequence>
<dbReference type="EMBL" id="CP011454">
    <property type="protein sequence ID" value="AMW06149.1"/>
    <property type="molecule type" value="Genomic_DNA"/>
</dbReference>
<name>A0A143BM49_9BACT</name>
<reference evidence="1 2" key="2">
    <citation type="journal article" date="2016" name="Environ. Microbiol. Rep.">
        <title>Metagenomic evidence for the presence of phototrophic Gemmatimonadetes bacteria in diverse environments.</title>
        <authorList>
            <person name="Zeng Y."/>
            <person name="Baumbach J."/>
            <person name="Barbosa E.G."/>
            <person name="Azevedo V."/>
            <person name="Zhang C."/>
            <person name="Koblizek M."/>
        </authorList>
    </citation>
    <scope>NUCLEOTIDE SEQUENCE [LARGE SCALE GENOMIC DNA]</scope>
    <source>
        <strain evidence="1 2">AP64</strain>
    </source>
</reference>
<reference evidence="1 2" key="1">
    <citation type="journal article" date="2014" name="Proc. Natl. Acad. Sci. U.S.A.">
        <title>Functional type 2 photosynthetic reaction centers found in the rare bacterial phylum Gemmatimonadetes.</title>
        <authorList>
            <person name="Zeng Y."/>
            <person name="Feng F."/>
            <person name="Medova H."/>
            <person name="Dean J."/>
            <person name="Koblizek M."/>
        </authorList>
    </citation>
    <scope>NUCLEOTIDE SEQUENCE [LARGE SCALE GENOMIC DNA]</scope>
    <source>
        <strain evidence="1 2">AP64</strain>
    </source>
</reference>
<evidence type="ECO:0000313" key="1">
    <source>
        <dbReference type="EMBL" id="AMW06149.1"/>
    </source>
</evidence>
<dbReference type="InterPro" id="IPR027417">
    <property type="entry name" value="P-loop_NTPase"/>
</dbReference>
<dbReference type="OrthoDB" id="7210594at2"/>
<proteinExistence type="predicted"/>